<dbReference type="Gene3D" id="1.10.443.10">
    <property type="entry name" value="Intergrase catalytic core"/>
    <property type="match status" value="1"/>
</dbReference>
<dbReference type="PATRIC" id="fig|106592.7.peg.6171"/>
<dbReference type="SUPFAM" id="SSF56349">
    <property type="entry name" value="DNA breaking-rejoining enzymes"/>
    <property type="match status" value="1"/>
</dbReference>
<keyword evidence="1" id="KW-0233">DNA recombination</keyword>
<comment type="caution">
    <text evidence="2">The sequence shown here is derived from an EMBL/GenBank/DDBJ whole genome shotgun (WGS) entry which is preliminary data.</text>
</comment>
<dbReference type="InterPro" id="IPR011010">
    <property type="entry name" value="DNA_brk_join_enz"/>
</dbReference>
<evidence type="ECO:0008006" key="4">
    <source>
        <dbReference type="Google" id="ProtNLM"/>
    </source>
</evidence>
<gene>
    <name evidence="2" type="ORF">AC244_33395</name>
</gene>
<proteinExistence type="predicted"/>
<dbReference type="InterPro" id="IPR013762">
    <property type="entry name" value="Integrase-like_cat_sf"/>
</dbReference>
<dbReference type="GO" id="GO:0015074">
    <property type="term" value="P:DNA integration"/>
    <property type="evidence" value="ECO:0007669"/>
    <property type="project" value="InterPro"/>
</dbReference>
<dbReference type="Proteomes" id="UP000037425">
    <property type="component" value="Unassembled WGS sequence"/>
</dbReference>
<dbReference type="AlphaFoldDB" id="A0A0L8BDH6"/>
<evidence type="ECO:0000256" key="1">
    <source>
        <dbReference type="ARBA" id="ARBA00023172"/>
    </source>
</evidence>
<name>A0A0L8BDH6_ENSAD</name>
<accession>A0A0L8BDH6</accession>
<protein>
    <recommendedName>
        <fullName evidence="4">Tyr recombinase domain-containing protein</fullName>
    </recommendedName>
</protein>
<dbReference type="GO" id="GO:0006310">
    <property type="term" value="P:DNA recombination"/>
    <property type="evidence" value="ECO:0007669"/>
    <property type="project" value="UniProtKB-KW"/>
</dbReference>
<evidence type="ECO:0000313" key="2">
    <source>
        <dbReference type="EMBL" id="KOF12624.1"/>
    </source>
</evidence>
<evidence type="ECO:0000313" key="3">
    <source>
        <dbReference type="Proteomes" id="UP000037425"/>
    </source>
</evidence>
<reference evidence="3" key="1">
    <citation type="submission" date="2015-07" db="EMBL/GenBank/DDBJ databases">
        <title>Whole genome sequence of an Ensifer adhaerens strain isolated from a cave pool in the Wind Cave National Park.</title>
        <authorList>
            <person name="Eng W.W.H."/>
            <person name="Gan H.M."/>
            <person name="Barton H.A."/>
            <person name="Savka M.A."/>
        </authorList>
    </citation>
    <scope>NUCLEOTIDE SEQUENCE [LARGE SCALE GENOMIC DNA]</scope>
    <source>
        <strain evidence="3">SD006</strain>
    </source>
</reference>
<sequence length="94" mass="10526">MIFLAVFTGMRPSAYRGLSWANLEIDRVHVRQRADKDDRIGTVKSRAGRRTIFIPQSVGEMVPGRRNVRNCVANATRIESAKSRSFLTCAEAST</sequence>
<dbReference type="EMBL" id="LGAP01000048">
    <property type="protein sequence ID" value="KOF12624.1"/>
    <property type="molecule type" value="Genomic_DNA"/>
</dbReference>
<dbReference type="GO" id="GO:0003677">
    <property type="term" value="F:DNA binding"/>
    <property type="evidence" value="ECO:0007669"/>
    <property type="project" value="InterPro"/>
</dbReference>
<organism evidence="2 3">
    <name type="scientific">Ensifer adhaerens</name>
    <name type="common">Sinorhizobium morelense</name>
    <dbReference type="NCBI Taxonomy" id="106592"/>
    <lineage>
        <taxon>Bacteria</taxon>
        <taxon>Pseudomonadati</taxon>
        <taxon>Pseudomonadota</taxon>
        <taxon>Alphaproteobacteria</taxon>
        <taxon>Hyphomicrobiales</taxon>
        <taxon>Rhizobiaceae</taxon>
        <taxon>Sinorhizobium/Ensifer group</taxon>
        <taxon>Ensifer</taxon>
    </lineage>
</organism>